<sequence>MSEEEVQAEPQSENDSENESPEDISFSASKEKALNALKTAENIVKQEKVRLKEIRRKKDKFYKDQKEASKRKLLESSVLDDLPSTGELESPSQTESSPSPTIKHPNKITRFVQDTQEPILITRSTDFHVRSSRDQNKIKTHASKTALDFKRSKLFSSDIRRVSTEDRRRGDQKYMVGHVEATH</sequence>
<evidence type="ECO:0000313" key="2">
    <source>
        <dbReference type="EMBL" id="CAF2896673.1"/>
    </source>
</evidence>
<feature type="compositionally biased region" description="Acidic residues" evidence="1">
    <location>
        <begin position="1"/>
        <end position="22"/>
    </location>
</feature>
<feature type="compositionally biased region" description="Basic and acidic residues" evidence="1">
    <location>
        <begin position="163"/>
        <end position="172"/>
    </location>
</feature>
<feature type="compositionally biased region" description="Low complexity" evidence="1">
    <location>
        <begin position="89"/>
        <end position="101"/>
    </location>
</feature>
<dbReference type="OrthoDB" id="10608703at2759"/>
<dbReference type="AlphaFoldDB" id="A0A7R8CQU6"/>
<accession>A0A7R8CQU6</accession>
<dbReference type="EMBL" id="HG994582">
    <property type="protein sequence ID" value="CAF2896673.1"/>
    <property type="molecule type" value="Genomic_DNA"/>
</dbReference>
<name>A0A7R8CQU6_LEPSM</name>
<proteinExistence type="predicted"/>
<feature type="compositionally biased region" description="Basic and acidic residues" evidence="1">
    <location>
        <begin position="61"/>
        <end position="74"/>
    </location>
</feature>
<gene>
    <name evidence="2" type="ORF">LSAA_7902</name>
</gene>
<protein>
    <submittedName>
        <fullName evidence="2">(salmon louse) hypothetical protein</fullName>
    </submittedName>
</protein>
<evidence type="ECO:0000313" key="3">
    <source>
        <dbReference type="Proteomes" id="UP000675881"/>
    </source>
</evidence>
<feature type="region of interest" description="Disordered" evidence="1">
    <location>
        <begin position="1"/>
        <end position="28"/>
    </location>
</feature>
<feature type="region of interest" description="Disordered" evidence="1">
    <location>
        <begin position="163"/>
        <end position="183"/>
    </location>
</feature>
<dbReference type="Proteomes" id="UP000675881">
    <property type="component" value="Chromosome 3"/>
</dbReference>
<evidence type="ECO:0000256" key="1">
    <source>
        <dbReference type="SAM" id="MobiDB-lite"/>
    </source>
</evidence>
<organism evidence="2 3">
    <name type="scientific">Lepeophtheirus salmonis</name>
    <name type="common">Salmon louse</name>
    <name type="synonym">Caligus salmonis</name>
    <dbReference type="NCBI Taxonomy" id="72036"/>
    <lineage>
        <taxon>Eukaryota</taxon>
        <taxon>Metazoa</taxon>
        <taxon>Ecdysozoa</taxon>
        <taxon>Arthropoda</taxon>
        <taxon>Crustacea</taxon>
        <taxon>Multicrustacea</taxon>
        <taxon>Hexanauplia</taxon>
        <taxon>Copepoda</taxon>
        <taxon>Siphonostomatoida</taxon>
        <taxon>Caligidae</taxon>
        <taxon>Lepeophtheirus</taxon>
    </lineage>
</organism>
<feature type="region of interest" description="Disordered" evidence="1">
    <location>
        <begin position="56"/>
        <end position="115"/>
    </location>
</feature>
<reference evidence="2" key="1">
    <citation type="submission" date="2021-02" db="EMBL/GenBank/DDBJ databases">
        <authorList>
            <person name="Bekaert M."/>
        </authorList>
    </citation>
    <scope>NUCLEOTIDE SEQUENCE</scope>
    <source>
        <strain evidence="2">IoA-00</strain>
    </source>
</reference>
<keyword evidence="3" id="KW-1185">Reference proteome</keyword>